<dbReference type="PANTHER" id="PTHR48081:SF13">
    <property type="entry name" value="ALPHA_BETA HYDROLASE"/>
    <property type="match status" value="1"/>
</dbReference>
<proteinExistence type="predicted"/>
<dbReference type="AlphaFoldDB" id="A0A7W8DLA2"/>
<dbReference type="InterPro" id="IPR049492">
    <property type="entry name" value="BD-FAE-like_dom"/>
</dbReference>
<dbReference type="EMBL" id="JACHIG010000006">
    <property type="protein sequence ID" value="MBB5033621.1"/>
    <property type="molecule type" value="Genomic_DNA"/>
</dbReference>
<dbReference type="Gene3D" id="3.40.50.1820">
    <property type="entry name" value="alpha/beta hydrolase"/>
    <property type="match status" value="1"/>
</dbReference>
<keyword evidence="2" id="KW-0732">Signal</keyword>
<evidence type="ECO:0000313" key="5">
    <source>
        <dbReference type="Proteomes" id="UP000590740"/>
    </source>
</evidence>
<gene>
    <name evidence="4" type="ORF">HNQ65_003209</name>
</gene>
<feature type="domain" description="BD-FAE-like" evidence="3">
    <location>
        <begin position="44"/>
        <end position="255"/>
    </location>
</feature>
<sequence>MRVLLLLALSFPLLAQCQKAPLPPGYRRVQNLDYVGAGDPRQMLDLYLPEAKSDKPRPLLVYIHGGGWSAGSKDDAQVLLGLIKGGTPYAGASLNYRLTSQDQWPAQIHDCKAAIRWLRAHAQDYNLDPELIAAFGISAGGHLVSMLGLTGGVKELEGELGQHLDQSSRVTCVMDFCGPSDFLTFGGKGSIIDPDDPTGPLAKLIGGPLKDHKEEARKASPISYITPDDAPFLIIHGDKDNVVPYSQATELDAALDTAKIPSILLTGTEGGHVFLSGPLVERMYAFNARHLLGKDVQIPEGAVPSK</sequence>
<evidence type="ECO:0000256" key="2">
    <source>
        <dbReference type="SAM" id="SignalP"/>
    </source>
</evidence>
<feature type="chain" id="PRO_5031529722" evidence="2">
    <location>
        <begin position="16"/>
        <end position="306"/>
    </location>
</feature>
<name>A0A7W8DLA2_9BACT</name>
<keyword evidence="1" id="KW-0378">Hydrolase</keyword>
<dbReference type="Proteomes" id="UP000590740">
    <property type="component" value="Unassembled WGS sequence"/>
</dbReference>
<dbReference type="Pfam" id="PF20434">
    <property type="entry name" value="BD-FAE"/>
    <property type="match status" value="1"/>
</dbReference>
<feature type="signal peptide" evidence="2">
    <location>
        <begin position="1"/>
        <end position="15"/>
    </location>
</feature>
<evidence type="ECO:0000259" key="3">
    <source>
        <dbReference type="Pfam" id="PF20434"/>
    </source>
</evidence>
<dbReference type="PANTHER" id="PTHR48081">
    <property type="entry name" value="AB HYDROLASE SUPERFAMILY PROTEIN C4A8.06C"/>
    <property type="match status" value="1"/>
</dbReference>
<protein>
    <submittedName>
        <fullName evidence="4">Acetyl esterase/lipase</fullName>
    </submittedName>
</protein>
<evidence type="ECO:0000313" key="4">
    <source>
        <dbReference type="EMBL" id="MBB5033621.1"/>
    </source>
</evidence>
<keyword evidence="5" id="KW-1185">Reference proteome</keyword>
<comment type="caution">
    <text evidence="4">The sequence shown here is derived from an EMBL/GenBank/DDBJ whole genome shotgun (WGS) entry which is preliminary data.</text>
</comment>
<evidence type="ECO:0000256" key="1">
    <source>
        <dbReference type="ARBA" id="ARBA00022801"/>
    </source>
</evidence>
<organism evidence="4 5">
    <name type="scientific">Prosthecobacter vanneervenii</name>
    <dbReference type="NCBI Taxonomy" id="48466"/>
    <lineage>
        <taxon>Bacteria</taxon>
        <taxon>Pseudomonadati</taxon>
        <taxon>Verrucomicrobiota</taxon>
        <taxon>Verrucomicrobiia</taxon>
        <taxon>Verrucomicrobiales</taxon>
        <taxon>Verrucomicrobiaceae</taxon>
        <taxon>Prosthecobacter</taxon>
    </lineage>
</organism>
<dbReference type="GO" id="GO:0016787">
    <property type="term" value="F:hydrolase activity"/>
    <property type="evidence" value="ECO:0007669"/>
    <property type="project" value="UniProtKB-KW"/>
</dbReference>
<dbReference type="RefSeq" id="WP_184340600.1">
    <property type="nucleotide sequence ID" value="NZ_JACHIG010000006.1"/>
</dbReference>
<accession>A0A7W8DLA2</accession>
<reference evidence="4 5" key="1">
    <citation type="submission" date="2020-08" db="EMBL/GenBank/DDBJ databases">
        <title>Genomic Encyclopedia of Type Strains, Phase IV (KMG-IV): sequencing the most valuable type-strain genomes for metagenomic binning, comparative biology and taxonomic classification.</title>
        <authorList>
            <person name="Goeker M."/>
        </authorList>
    </citation>
    <scope>NUCLEOTIDE SEQUENCE [LARGE SCALE GENOMIC DNA]</scope>
    <source>
        <strain evidence="4 5">DSM 12252</strain>
    </source>
</reference>
<dbReference type="SUPFAM" id="SSF53474">
    <property type="entry name" value="alpha/beta-Hydrolases"/>
    <property type="match status" value="1"/>
</dbReference>
<dbReference type="InterPro" id="IPR029058">
    <property type="entry name" value="AB_hydrolase_fold"/>
</dbReference>
<dbReference type="InterPro" id="IPR050300">
    <property type="entry name" value="GDXG_lipolytic_enzyme"/>
</dbReference>